<dbReference type="PANTHER" id="PTHR21496:SF23">
    <property type="entry name" value="3-PHENYLPROPIONATE_CINNAMIC ACID DIOXYGENASE FERREDOXIN SUBUNIT"/>
    <property type="match status" value="1"/>
</dbReference>
<evidence type="ECO:0000256" key="1">
    <source>
        <dbReference type="ARBA" id="ARBA00022714"/>
    </source>
</evidence>
<organism evidence="6 7">
    <name type="scientific">Paenibacillus piri</name>
    <dbReference type="NCBI Taxonomy" id="2547395"/>
    <lineage>
        <taxon>Bacteria</taxon>
        <taxon>Bacillati</taxon>
        <taxon>Bacillota</taxon>
        <taxon>Bacilli</taxon>
        <taxon>Bacillales</taxon>
        <taxon>Paenibacillaceae</taxon>
        <taxon>Paenibacillus</taxon>
    </lineage>
</organism>
<name>A0A4R5K7A5_9BACL</name>
<evidence type="ECO:0000256" key="4">
    <source>
        <dbReference type="ARBA" id="ARBA00023014"/>
    </source>
</evidence>
<keyword evidence="4" id="KW-0411">Iron-sulfur</keyword>
<keyword evidence="3" id="KW-0408">Iron</keyword>
<evidence type="ECO:0000256" key="3">
    <source>
        <dbReference type="ARBA" id="ARBA00023004"/>
    </source>
</evidence>
<dbReference type="OrthoDB" id="9795104at2"/>
<dbReference type="RefSeq" id="WP_133236607.1">
    <property type="nucleotide sequence ID" value="NZ_SMRT01000032.1"/>
</dbReference>
<dbReference type="SUPFAM" id="SSF50022">
    <property type="entry name" value="ISP domain"/>
    <property type="match status" value="1"/>
</dbReference>
<dbReference type="Gene3D" id="2.102.10.10">
    <property type="entry name" value="Rieske [2Fe-2S] iron-sulphur domain"/>
    <property type="match status" value="1"/>
</dbReference>
<evidence type="ECO:0000313" key="7">
    <source>
        <dbReference type="Proteomes" id="UP000295636"/>
    </source>
</evidence>
<evidence type="ECO:0000313" key="6">
    <source>
        <dbReference type="EMBL" id="TDF90606.1"/>
    </source>
</evidence>
<protein>
    <submittedName>
        <fullName evidence="6">Rieske (2Fe-2S) protein</fullName>
    </submittedName>
</protein>
<comment type="caution">
    <text evidence="6">The sequence shown here is derived from an EMBL/GenBank/DDBJ whole genome shotgun (WGS) entry which is preliminary data.</text>
</comment>
<accession>A0A4R5K7A5</accession>
<dbReference type="GO" id="GO:0046872">
    <property type="term" value="F:metal ion binding"/>
    <property type="evidence" value="ECO:0007669"/>
    <property type="project" value="UniProtKB-KW"/>
</dbReference>
<dbReference type="EMBL" id="SMRT01000032">
    <property type="protein sequence ID" value="TDF90606.1"/>
    <property type="molecule type" value="Genomic_DNA"/>
</dbReference>
<feature type="domain" description="Rieske" evidence="5">
    <location>
        <begin position="4"/>
        <end position="115"/>
    </location>
</feature>
<proteinExistence type="predicted"/>
<dbReference type="GO" id="GO:0051537">
    <property type="term" value="F:2 iron, 2 sulfur cluster binding"/>
    <property type="evidence" value="ECO:0007669"/>
    <property type="project" value="UniProtKB-KW"/>
</dbReference>
<evidence type="ECO:0000256" key="2">
    <source>
        <dbReference type="ARBA" id="ARBA00022723"/>
    </source>
</evidence>
<gene>
    <name evidence="6" type="ORF">E1757_33870</name>
</gene>
<sequence>MSKHAICPVQELRPGDRKLVVLEGRSIGVFNVKGQFYALKNSCPHQGAELCVGEIQGIMLPSEPGEYRYGRDGEIVRCPWHGWEFDITNGKSVFDPFKCLVKTYDVEIMNESEGEIDSVETYPIDIESGWIVVTV</sequence>
<dbReference type="CDD" id="cd03467">
    <property type="entry name" value="Rieske"/>
    <property type="match status" value="1"/>
</dbReference>
<dbReference type="InterPro" id="IPR036922">
    <property type="entry name" value="Rieske_2Fe-2S_sf"/>
</dbReference>
<keyword evidence="1" id="KW-0001">2Fe-2S</keyword>
<dbReference type="GO" id="GO:0004497">
    <property type="term" value="F:monooxygenase activity"/>
    <property type="evidence" value="ECO:0007669"/>
    <property type="project" value="UniProtKB-ARBA"/>
</dbReference>
<dbReference type="Proteomes" id="UP000295636">
    <property type="component" value="Unassembled WGS sequence"/>
</dbReference>
<keyword evidence="2" id="KW-0479">Metal-binding</keyword>
<dbReference type="Pfam" id="PF00355">
    <property type="entry name" value="Rieske"/>
    <property type="match status" value="1"/>
</dbReference>
<reference evidence="6 7" key="1">
    <citation type="submission" date="2019-03" db="EMBL/GenBank/DDBJ databases">
        <title>This is whole genome sequence of Paenibacillus sp MS74 strain.</title>
        <authorList>
            <person name="Trinh H.N."/>
        </authorList>
    </citation>
    <scope>NUCLEOTIDE SEQUENCE [LARGE SCALE GENOMIC DNA]</scope>
    <source>
        <strain evidence="6 7">MS74</strain>
    </source>
</reference>
<keyword evidence="7" id="KW-1185">Reference proteome</keyword>
<dbReference type="InterPro" id="IPR017941">
    <property type="entry name" value="Rieske_2Fe-2S"/>
</dbReference>
<dbReference type="PROSITE" id="PS51296">
    <property type="entry name" value="RIESKE"/>
    <property type="match status" value="1"/>
</dbReference>
<dbReference type="GO" id="GO:0016705">
    <property type="term" value="F:oxidoreductase activity, acting on paired donors, with incorporation or reduction of molecular oxygen"/>
    <property type="evidence" value="ECO:0007669"/>
    <property type="project" value="UniProtKB-ARBA"/>
</dbReference>
<dbReference type="PANTHER" id="PTHR21496">
    <property type="entry name" value="FERREDOXIN-RELATED"/>
    <property type="match status" value="1"/>
</dbReference>
<dbReference type="AlphaFoldDB" id="A0A4R5K7A5"/>
<evidence type="ECO:0000259" key="5">
    <source>
        <dbReference type="PROSITE" id="PS51296"/>
    </source>
</evidence>